<dbReference type="EMBL" id="LAZR01004188">
    <property type="protein sequence ID" value="KKN10972.1"/>
    <property type="molecule type" value="Genomic_DNA"/>
</dbReference>
<name>A0A0F9NGB1_9ZZZZ</name>
<proteinExistence type="predicted"/>
<evidence type="ECO:0000313" key="1">
    <source>
        <dbReference type="EMBL" id="KKN10972.1"/>
    </source>
</evidence>
<sequence length="52" mass="6106">MSEKKRNNFPYYLHDADPPSNLFWNECTNCEIILPDDTEICPKCNSKITNNK</sequence>
<organism evidence="1">
    <name type="scientific">marine sediment metagenome</name>
    <dbReference type="NCBI Taxonomy" id="412755"/>
    <lineage>
        <taxon>unclassified sequences</taxon>
        <taxon>metagenomes</taxon>
        <taxon>ecological metagenomes</taxon>
    </lineage>
</organism>
<dbReference type="AlphaFoldDB" id="A0A0F9NGB1"/>
<reference evidence="1" key="1">
    <citation type="journal article" date="2015" name="Nature">
        <title>Complex archaea that bridge the gap between prokaryotes and eukaryotes.</title>
        <authorList>
            <person name="Spang A."/>
            <person name="Saw J.H."/>
            <person name="Jorgensen S.L."/>
            <person name="Zaremba-Niedzwiedzka K."/>
            <person name="Martijn J."/>
            <person name="Lind A.E."/>
            <person name="van Eijk R."/>
            <person name="Schleper C."/>
            <person name="Guy L."/>
            <person name="Ettema T.J."/>
        </authorList>
    </citation>
    <scope>NUCLEOTIDE SEQUENCE</scope>
</reference>
<comment type="caution">
    <text evidence="1">The sequence shown here is derived from an EMBL/GenBank/DDBJ whole genome shotgun (WGS) entry which is preliminary data.</text>
</comment>
<protein>
    <recommendedName>
        <fullName evidence="2">Zinc-ribbon domain-containing protein</fullName>
    </recommendedName>
</protein>
<gene>
    <name evidence="1" type="ORF">LCGC14_1031210</name>
</gene>
<accession>A0A0F9NGB1</accession>
<evidence type="ECO:0008006" key="2">
    <source>
        <dbReference type="Google" id="ProtNLM"/>
    </source>
</evidence>